<gene>
    <name evidence="5" type="primary">hcpC</name>
    <name evidence="5" type="ORF">Verru16b_02278</name>
</gene>
<dbReference type="Proteomes" id="UP000095228">
    <property type="component" value="Chromosome"/>
</dbReference>
<dbReference type="SUPFAM" id="SSF81901">
    <property type="entry name" value="HCP-like"/>
    <property type="match status" value="1"/>
</dbReference>
<dbReference type="InterPro" id="IPR018392">
    <property type="entry name" value="LysM"/>
</dbReference>
<keyword evidence="3" id="KW-0732">Signal</keyword>
<name>A0A1D8AWD0_9BACT</name>
<dbReference type="EC" id="3.5.2.6" evidence="5"/>
<dbReference type="PROSITE" id="PS51782">
    <property type="entry name" value="LYSM"/>
    <property type="match status" value="1"/>
</dbReference>
<dbReference type="KEGG" id="obg:Verru16b_02278"/>
<feature type="chain" id="PRO_5009105279" evidence="3">
    <location>
        <begin position="19"/>
        <end position="1370"/>
    </location>
</feature>
<evidence type="ECO:0000259" key="4">
    <source>
        <dbReference type="PROSITE" id="PS51782"/>
    </source>
</evidence>
<feature type="coiled-coil region" evidence="1">
    <location>
        <begin position="706"/>
        <end position="761"/>
    </location>
</feature>
<dbReference type="SMART" id="SM00671">
    <property type="entry name" value="SEL1"/>
    <property type="match status" value="6"/>
</dbReference>
<feature type="domain" description="LysM" evidence="4">
    <location>
        <begin position="1320"/>
        <end position="1369"/>
    </location>
</feature>
<dbReference type="Pfam" id="PF01476">
    <property type="entry name" value="LysM"/>
    <property type="match status" value="1"/>
</dbReference>
<evidence type="ECO:0000256" key="3">
    <source>
        <dbReference type="SAM" id="SignalP"/>
    </source>
</evidence>
<proteinExistence type="predicted"/>
<evidence type="ECO:0000313" key="6">
    <source>
        <dbReference type="Proteomes" id="UP000095228"/>
    </source>
</evidence>
<dbReference type="InterPro" id="IPR011990">
    <property type="entry name" value="TPR-like_helical_dom_sf"/>
</dbReference>
<evidence type="ECO:0000256" key="1">
    <source>
        <dbReference type="SAM" id="Coils"/>
    </source>
</evidence>
<dbReference type="EMBL" id="CP016094">
    <property type="protein sequence ID" value="AOS45200.1"/>
    <property type="molecule type" value="Genomic_DNA"/>
</dbReference>
<dbReference type="STRING" id="1838286.Verru16b_02278"/>
<feature type="coiled-coil region" evidence="1">
    <location>
        <begin position="872"/>
        <end position="999"/>
    </location>
</feature>
<dbReference type="Gene3D" id="3.10.350.10">
    <property type="entry name" value="LysM domain"/>
    <property type="match status" value="1"/>
</dbReference>
<dbReference type="CDD" id="cd00118">
    <property type="entry name" value="LysM"/>
    <property type="match status" value="1"/>
</dbReference>
<keyword evidence="1" id="KW-0175">Coiled coil</keyword>
<dbReference type="GO" id="GO:0008800">
    <property type="term" value="F:beta-lactamase activity"/>
    <property type="evidence" value="ECO:0007669"/>
    <property type="project" value="UniProtKB-EC"/>
</dbReference>
<feature type="coiled-coil region" evidence="1">
    <location>
        <begin position="789"/>
        <end position="844"/>
    </location>
</feature>
<organism evidence="5 6">
    <name type="scientific">Lacunisphaera limnophila</name>
    <dbReference type="NCBI Taxonomy" id="1838286"/>
    <lineage>
        <taxon>Bacteria</taxon>
        <taxon>Pseudomonadati</taxon>
        <taxon>Verrucomicrobiota</taxon>
        <taxon>Opitutia</taxon>
        <taxon>Opitutales</taxon>
        <taxon>Opitutaceae</taxon>
        <taxon>Lacunisphaera</taxon>
    </lineage>
</organism>
<dbReference type="PANTHER" id="PTHR45011">
    <property type="entry name" value="DAP3-BINDING CELL DEATH ENHANCER 1"/>
    <property type="match status" value="1"/>
</dbReference>
<dbReference type="InterPro" id="IPR036779">
    <property type="entry name" value="LysM_dom_sf"/>
</dbReference>
<feature type="coiled-coil region" evidence="1">
    <location>
        <begin position="307"/>
        <end position="671"/>
    </location>
</feature>
<dbReference type="SMART" id="SM00257">
    <property type="entry name" value="LysM"/>
    <property type="match status" value="1"/>
</dbReference>
<feature type="signal peptide" evidence="3">
    <location>
        <begin position="1"/>
        <end position="18"/>
    </location>
</feature>
<evidence type="ECO:0000256" key="2">
    <source>
        <dbReference type="SAM" id="MobiDB-lite"/>
    </source>
</evidence>
<sequence length="1370" mass="146602">MSVGLLLGLLLLPGVARAQPAPDLATLRTRATGGDLEAQNALGNAHTNALLGLSRDFAEAFKWYRQAGDKGFAPAQFNLGLAYELGRGVAADERQAFKYYLMSAEQGFAPAQFNVGNMYASGRGIAQDLFEANLWYKQAAENGLVEAQFNLGLVYETGRGVKKDDGLAARWYRTAAERGYPRAQYNYALLLEEGRGVAKDAATAALLYRAAAEQGFAPAQVNYGVLLAEGRDGISRDPIQAYVWLSRAVQNGATPEARDALAATLTPEQLAAAQQAGGARVVSAAPVALPAGAPPAATGGDARVGELSSALAQAREANSRLAEANQRLEVENARLADEVARAGGSSPLVEQLRAQSSRLAEQVQALTADKEASERQAALLAAQVKDAEHDLALARSAGSATASPVPAVDVAAYESRIATLSARLEEATSELKALQTAHADLLAANQQLQRERDTLASAQPANASPAAATVDANALATLQRDNARLNEEVKRATVQLLALNRQLRAQTRAGGTAAEPAPDLTALNTRVQAATEEAARLQDENRRLAGRVAELESQPKPTTDDSLAPQLAQARQEAMALSERITGLLEEKAALETKATSWEQKATEALAASRGAGENEAALRRQLEDLQARLVEQDQAQARHLRDVAALTADNQALTERLARAETQLRQAASQTVSNDQLTNLQQELAASRSRTEELGMENRRLAAALAEQEQGGAATRARIEALEQELAAARTTEVEAGPELDRLRTALAAADRRAEILAAANTDLQGQLNLAQGAAATTDSLRRELIQANQALEKNAATTAELTAANQRLEGELAAAARQGDAQAALRDELAQARQDLAELTTLRESNSRLTAELARTTAARTPDAASTRELENLTTALGDSRRDLASAQARVADLEQALAEALTVRTRGTDDQNRVMADRDEANRTVEKLTAAVTELTAENQKLEQDLDNAQKSVAAALAAQSQAESAASPDAYQMEISTLNARLKQLETQVEEERSGAAREITTLAAQLQRTRETNRSLTEANRALLSAKESETAADRDAVAGLEGRVRELTAANEEMRRQAAQQVAELRAATGERDGLRAELADARQVAKVLPGLSDEKLALQERLEAVGGQLVTLQRDHEELEKVHAELNQQLLASQQVAEKSGADLAALQARVAAAEQADANHTESVAELTQTNQRLEQEREDMRRLVDSYRADIARLTQSVRTAEQLRTEAERGGQQNVDALAAQLAQVRREVEAARSGQARLTESYAAQERERQAIITQLRTENGALVARLNQAQGTLDQIAAAARLGTPASTIAAGGTPPVRPLPVPANEGRTHTVAEGDSLSRISLRYYGTPNRWQEIFQANRDVLQGSSALRVGMQLRIP</sequence>
<keyword evidence="5" id="KW-0378">Hydrolase</keyword>
<feature type="coiled-coil region" evidence="1">
    <location>
        <begin position="1043"/>
        <end position="1091"/>
    </location>
</feature>
<keyword evidence="6" id="KW-1185">Reference proteome</keyword>
<dbReference type="Pfam" id="PF08238">
    <property type="entry name" value="Sel1"/>
    <property type="match status" value="6"/>
</dbReference>
<dbReference type="Gene3D" id="1.25.40.10">
    <property type="entry name" value="Tetratricopeptide repeat domain"/>
    <property type="match status" value="2"/>
</dbReference>
<evidence type="ECO:0000313" key="5">
    <source>
        <dbReference type="EMBL" id="AOS45200.1"/>
    </source>
</evidence>
<dbReference type="InterPro" id="IPR006597">
    <property type="entry name" value="Sel1-like"/>
</dbReference>
<dbReference type="PATRIC" id="fig|1838286.3.peg.2288"/>
<reference evidence="5 6" key="1">
    <citation type="submission" date="2016-06" db="EMBL/GenBank/DDBJ databases">
        <title>Three novel species with peptidoglycan cell walls form the new genus Lacunisphaera gen. nov. in the family Opitutaceae of the verrucomicrobial subdivision 4.</title>
        <authorList>
            <person name="Rast P."/>
            <person name="Gloeckner I."/>
            <person name="Jogler M."/>
            <person name="Boedeker C."/>
            <person name="Jeske O."/>
            <person name="Wiegand S."/>
            <person name="Reinhardt R."/>
            <person name="Schumann P."/>
            <person name="Rohde M."/>
            <person name="Spring S."/>
            <person name="Gloeckner F.O."/>
            <person name="Jogler C."/>
        </authorList>
    </citation>
    <scope>NUCLEOTIDE SEQUENCE [LARGE SCALE GENOMIC DNA]</scope>
    <source>
        <strain evidence="5 6">IG16b</strain>
    </source>
</reference>
<protein>
    <submittedName>
        <fullName evidence="5">Beta-lactamase HcpC</fullName>
        <ecNumber evidence="5">3.5.2.6</ecNumber>
    </submittedName>
</protein>
<dbReference type="InterPro" id="IPR052748">
    <property type="entry name" value="ISR_Activator"/>
</dbReference>
<accession>A0A1D8AWD0</accession>
<feature type="region of interest" description="Disordered" evidence="2">
    <location>
        <begin position="1165"/>
        <end position="1184"/>
    </location>
</feature>
<dbReference type="PANTHER" id="PTHR45011:SF1">
    <property type="entry name" value="DAP3-BINDING CELL DEATH ENHANCER 1"/>
    <property type="match status" value="1"/>
</dbReference>